<comment type="caution">
    <text evidence="2">The sequence shown here is derived from an EMBL/GenBank/DDBJ whole genome shotgun (WGS) entry which is preliminary data.</text>
</comment>
<gene>
    <name evidence="2" type="ORF">GQ651_14215</name>
</gene>
<evidence type="ECO:0000313" key="3">
    <source>
        <dbReference type="Proteomes" id="UP000480350"/>
    </source>
</evidence>
<reference evidence="2 3" key="1">
    <citation type="submission" date="2019-12" db="EMBL/GenBank/DDBJ databases">
        <authorList>
            <person name="Lee S.D."/>
        </authorList>
    </citation>
    <scope>NUCLEOTIDE SEQUENCE [LARGE SCALE GENOMIC DNA]</scope>
    <source>
        <strain evidence="2 3">GH1-50</strain>
    </source>
</reference>
<sequence>MALSAMATAILFVMLDALEAAWLGWIDEWTYAFGPESARAILSAIAGSMITVAGVTFSMTMLTLQLASSQFGPRMLRNFMRDRGNQIVLGTFLSTFVYCLLVLASVRGSGDSYFVPVIAVSFGMILAVASLATLIYFIHHIATSIRIETILEKLAVEARKTVARVFPENGRTPSASFREKSLEEALPPDFDSDSRSVVASGGGYIQSIDLDRLVQVASDNDLVVRIEGRIGNFVPGAGSLAVAFPYGRVSDAVADELSDAFSFGPERTPDHDIEFSLRRTVEIAQRALSPGVNDPTTALYCLDRLGEVLGILADRHFPSGRVLDQDMKLRVVFDPVTFAELVCSAFAAIARYGIRDADLVGRLLDVMERCSRSAPASDREKIMQLHDTIRVGSAACDFEDVTRATQPARS</sequence>
<keyword evidence="1" id="KW-0812">Transmembrane</keyword>
<dbReference type="AlphaFoldDB" id="A0A7C9N1Y3"/>
<dbReference type="InterPro" id="IPR018723">
    <property type="entry name" value="DUF2254_membrane"/>
</dbReference>
<keyword evidence="3" id="KW-1185">Reference proteome</keyword>
<evidence type="ECO:0000313" key="2">
    <source>
        <dbReference type="EMBL" id="MXQ08998.1"/>
    </source>
</evidence>
<protein>
    <submittedName>
        <fullName evidence="2">DUF2254 domain-containing protein</fullName>
    </submittedName>
</protein>
<dbReference type="EMBL" id="WUPT01000002">
    <property type="protein sequence ID" value="MXQ08998.1"/>
    <property type="molecule type" value="Genomic_DNA"/>
</dbReference>
<feature type="transmembrane region" description="Helical" evidence="1">
    <location>
        <begin position="113"/>
        <end position="138"/>
    </location>
</feature>
<accession>A0A7C9N1Y3</accession>
<evidence type="ECO:0000256" key="1">
    <source>
        <dbReference type="SAM" id="Phobius"/>
    </source>
</evidence>
<dbReference type="Pfam" id="PF10011">
    <property type="entry name" value="DUF2254"/>
    <property type="match status" value="1"/>
</dbReference>
<dbReference type="Proteomes" id="UP000480350">
    <property type="component" value="Unassembled WGS sequence"/>
</dbReference>
<keyword evidence="1" id="KW-0472">Membrane</keyword>
<feature type="transmembrane region" description="Helical" evidence="1">
    <location>
        <begin position="41"/>
        <end position="66"/>
    </location>
</feature>
<name>A0A7C9N1Y3_9RHOB</name>
<organism evidence="2 3">
    <name type="scientific">Kangsaoukella pontilimi</name>
    <dbReference type="NCBI Taxonomy" id="2691042"/>
    <lineage>
        <taxon>Bacteria</taxon>
        <taxon>Pseudomonadati</taxon>
        <taxon>Pseudomonadota</taxon>
        <taxon>Alphaproteobacteria</taxon>
        <taxon>Rhodobacterales</taxon>
        <taxon>Paracoccaceae</taxon>
        <taxon>Kangsaoukella</taxon>
    </lineage>
</organism>
<keyword evidence="1" id="KW-1133">Transmembrane helix</keyword>
<feature type="transmembrane region" description="Helical" evidence="1">
    <location>
        <begin position="87"/>
        <end position="107"/>
    </location>
</feature>
<reference evidence="2 3" key="2">
    <citation type="submission" date="2020-03" db="EMBL/GenBank/DDBJ databases">
        <title>Kangsaoukella pontilimi gen. nov., sp. nov., a new member of the family Rhodobacteraceae isolated from a tidal mudflat.</title>
        <authorList>
            <person name="Kim I.S."/>
        </authorList>
    </citation>
    <scope>NUCLEOTIDE SEQUENCE [LARGE SCALE GENOMIC DNA]</scope>
    <source>
        <strain evidence="2 3">GH1-50</strain>
    </source>
</reference>
<proteinExistence type="predicted"/>